<dbReference type="Gene3D" id="3.20.20.70">
    <property type="entry name" value="Aldolase class I"/>
    <property type="match status" value="1"/>
</dbReference>
<dbReference type="Pfam" id="PF22617">
    <property type="entry name" value="HCS_D2"/>
    <property type="match status" value="1"/>
</dbReference>
<dbReference type="InterPro" id="IPR050073">
    <property type="entry name" value="2-IPM_HCS-like"/>
</dbReference>
<evidence type="ECO:0000313" key="11">
    <source>
        <dbReference type="EMBL" id="TDB63812.1"/>
    </source>
</evidence>
<dbReference type="Gene3D" id="1.10.238.260">
    <property type="match status" value="1"/>
</dbReference>
<dbReference type="NCBIfam" id="NF002086">
    <property type="entry name" value="PRK00915.1-3"/>
    <property type="match status" value="1"/>
</dbReference>
<dbReference type="GO" id="GO:0003852">
    <property type="term" value="F:2-isopropylmalate synthase activity"/>
    <property type="evidence" value="ECO:0007669"/>
    <property type="project" value="UniProtKB-EC"/>
</dbReference>
<evidence type="ECO:0000256" key="4">
    <source>
        <dbReference type="ARBA" id="ARBA00022430"/>
    </source>
</evidence>
<dbReference type="EMBL" id="SMJU01000009">
    <property type="protein sequence ID" value="TDB63812.1"/>
    <property type="molecule type" value="Genomic_DNA"/>
</dbReference>
<comment type="pathway">
    <text evidence="1">Amino-acid biosynthesis; L-leucine biosynthesis; L-leucine from 3-methyl-2-oxobutanoate: step 1/4.</text>
</comment>
<evidence type="ECO:0000256" key="5">
    <source>
        <dbReference type="ARBA" id="ARBA00022605"/>
    </source>
</evidence>
<dbReference type="EC" id="2.3.3.13" evidence="3"/>
<name>A0A4R4KAR9_9BACT</name>
<dbReference type="PROSITE" id="PS00816">
    <property type="entry name" value="AIPM_HOMOCIT_SYNTH_2"/>
    <property type="match status" value="1"/>
</dbReference>
<dbReference type="PROSITE" id="PS00815">
    <property type="entry name" value="AIPM_HOMOCIT_SYNTH_1"/>
    <property type="match status" value="1"/>
</dbReference>
<evidence type="ECO:0000256" key="2">
    <source>
        <dbReference type="ARBA" id="ARBA00009396"/>
    </source>
</evidence>
<dbReference type="FunFam" id="3.20.20.70:FF:000010">
    <property type="entry name" value="2-isopropylmalate synthase"/>
    <property type="match status" value="1"/>
</dbReference>
<dbReference type="RefSeq" id="WP_132119491.1">
    <property type="nucleotide sequence ID" value="NZ_SMJU01000009.1"/>
</dbReference>
<dbReference type="InterPro" id="IPR002034">
    <property type="entry name" value="AIPM/Hcit_synth_CS"/>
</dbReference>
<dbReference type="PANTHER" id="PTHR10277:SF9">
    <property type="entry name" value="2-ISOPROPYLMALATE SYNTHASE 1, CHLOROPLASTIC-RELATED"/>
    <property type="match status" value="1"/>
</dbReference>
<dbReference type="FunFam" id="1.10.238.260:FF:000001">
    <property type="entry name" value="2-isopropylmalate synthase"/>
    <property type="match status" value="1"/>
</dbReference>
<reference evidence="11 12" key="1">
    <citation type="submission" date="2019-02" db="EMBL/GenBank/DDBJ databases">
        <title>Arundinibacter roseus gen. nov., sp. nov., a new member of the family Cytophagaceae.</title>
        <authorList>
            <person name="Szuroczki S."/>
            <person name="Khayer B."/>
            <person name="Sproer C."/>
            <person name="Toumi M."/>
            <person name="Szabo A."/>
            <person name="Felfoldi T."/>
            <person name="Schumann P."/>
            <person name="Toth E."/>
        </authorList>
    </citation>
    <scope>NUCLEOTIDE SEQUENCE [LARGE SCALE GENOMIC DNA]</scope>
    <source>
        <strain evidence="11 12">DMA-k-7a</strain>
    </source>
</reference>
<keyword evidence="6 9" id="KW-0808">Transferase</keyword>
<protein>
    <recommendedName>
        <fullName evidence="3">2-isopropylmalate synthase</fullName>
        <ecNumber evidence="3">2.3.3.13</ecNumber>
    </recommendedName>
</protein>
<evidence type="ECO:0000256" key="9">
    <source>
        <dbReference type="RuleBase" id="RU003523"/>
    </source>
</evidence>
<keyword evidence="8" id="KW-0100">Branched-chain amino acid biosynthesis</keyword>
<comment type="similarity">
    <text evidence="2">Belongs to the alpha-IPM synthase/homocitrate synthase family. LeuA type 1 subfamily.</text>
</comment>
<dbReference type="GO" id="GO:0009098">
    <property type="term" value="P:L-leucine biosynthetic process"/>
    <property type="evidence" value="ECO:0007669"/>
    <property type="project" value="UniProtKB-KW"/>
</dbReference>
<dbReference type="PANTHER" id="PTHR10277">
    <property type="entry name" value="HOMOCITRATE SYNTHASE-RELATED"/>
    <property type="match status" value="1"/>
</dbReference>
<dbReference type="Proteomes" id="UP000295706">
    <property type="component" value="Unassembled WGS sequence"/>
</dbReference>
<evidence type="ECO:0000256" key="1">
    <source>
        <dbReference type="ARBA" id="ARBA00004689"/>
    </source>
</evidence>
<keyword evidence="4" id="KW-0432">Leucine biosynthesis</keyword>
<keyword evidence="11" id="KW-0012">Acyltransferase</keyword>
<evidence type="ECO:0000313" key="12">
    <source>
        <dbReference type="Proteomes" id="UP000295706"/>
    </source>
</evidence>
<dbReference type="InterPro" id="IPR054691">
    <property type="entry name" value="LeuA/HCS_post-cat"/>
</dbReference>
<evidence type="ECO:0000256" key="3">
    <source>
        <dbReference type="ARBA" id="ARBA00012973"/>
    </source>
</evidence>
<sequence length="384" mass="42178">MSQRVYIFDTTLRDGEQVPGCQLTTEEKIVVAKQLEKLGVDVIEAGFPVSSPGDFRSVVEISKAVKEPTICALSRAVQSDIDAAADALQYAKRGRIHTGIGSSDIHIQHKFNTTREKIIERAIDATKYARKRIEDVEFYCEDAGRADLTFLAQLVEAVIGAGATVVNIPDTTGYCLPEEYGAKIRYIFENVKNVHKATISIHCHNDLGLATANALAGIREGARQVEVTVNGIGERAGNTSLEEVVMALQVHKELGLETGITAPMIYPTSQLVSKMMRMPIQANKAIVGRNAFAHSSGIHQDGFLKNSLNYEIMNPQDVGVDKSDIVLTARSGRHALKHRLELLGYSFEQTILNDVYRRFLDVADVKKEVNDGDLVELARTVEVA</sequence>
<keyword evidence="5" id="KW-0028">Amino-acid biosynthesis</keyword>
<keyword evidence="7" id="KW-0464">Manganese</keyword>
<organism evidence="11 12">
    <name type="scientific">Arundinibacter roseus</name>
    <dbReference type="NCBI Taxonomy" id="2070510"/>
    <lineage>
        <taxon>Bacteria</taxon>
        <taxon>Pseudomonadati</taxon>
        <taxon>Bacteroidota</taxon>
        <taxon>Cytophagia</taxon>
        <taxon>Cytophagales</taxon>
        <taxon>Spirosomataceae</taxon>
        <taxon>Arundinibacter</taxon>
    </lineage>
</organism>
<dbReference type="CDD" id="cd07940">
    <property type="entry name" value="DRE_TIM_IPMS"/>
    <property type="match status" value="1"/>
</dbReference>
<proteinExistence type="inferred from homology"/>
<keyword evidence="12" id="KW-1185">Reference proteome</keyword>
<dbReference type="InterPro" id="IPR013785">
    <property type="entry name" value="Aldolase_TIM"/>
</dbReference>
<feature type="domain" description="Pyruvate carboxyltransferase" evidence="10">
    <location>
        <begin position="5"/>
        <end position="266"/>
    </location>
</feature>
<evidence type="ECO:0000256" key="6">
    <source>
        <dbReference type="ARBA" id="ARBA00022679"/>
    </source>
</evidence>
<comment type="caution">
    <text evidence="11">The sequence shown here is derived from an EMBL/GenBank/DDBJ whole genome shotgun (WGS) entry which is preliminary data.</text>
</comment>
<evidence type="ECO:0000256" key="8">
    <source>
        <dbReference type="ARBA" id="ARBA00023304"/>
    </source>
</evidence>
<dbReference type="PROSITE" id="PS50991">
    <property type="entry name" value="PYR_CT"/>
    <property type="match status" value="1"/>
</dbReference>
<evidence type="ECO:0000256" key="7">
    <source>
        <dbReference type="ARBA" id="ARBA00023211"/>
    </source>
</evidence>
<dbReference type="AlphaFoldDB" id="A0A4R4KAR9"/>
<dbReference type="SUPFAM" id="SSF51569">
    <property type="entry name" value="Aldolase"/>
    <property type="match status" value="1"/>
</dbReference>
<dbReference type="OrthoDB" id="9804858at2"/>
<gene>
    <name evidence="11" type="ORF">EZE20_16105</name>
</gene>
<evidence type="ECO:0000259" key="10">
    <source>
        <dbReference type="PROSITE" id="PS50991"/>
    </source>
</evidence>
<accession>A0A4R4KAR9</accession>
<dbReference type="Pfam" id="PF00682">
    <property type="entry name" value="HMGL-like"/>
    <property type="match status" value="1"/>
</dbReference>
<dbReference type="InterPro" id="IPR000891">
    <property type="entry name" value="PYR_CT"/>
</dbReference>